<accession>A0A1Y0I867</accession>
<sequence>MAQYIDNYNIFKKIDLAYRTADDALDRWIKKITIPYSDAYDIAYKNYTKTLKEAEEIEKQRAELAFLALSLCSGSLLASALALSMRSTITSYALKVICNNMNRTFEIVHYADVVKQNCTTQLSYFS</sequence>
<dbReference type="KEGG" id="ome:OLMES_2326"/>
<dbReference type="Proteomes" id="UP000196027">
    <property type="component" value="Chromosome"/>
</dbReference>
<evidence type="ECO:0000313" key="1">
    <source>
        <dbReference type="EMBL" id="ARU56389.1"/>
    </source>
</evidence>
<reference evidence="1 2" key="1">
    <citation type="submission" date="2017-05" db="EMBL/GenBank/DDBJ databases">
        <title>Genomic insights into alkan degradation activity of Oleiphilus messinensis.</title>
        <authorList>
            <person name="Kozyavkin S.A."/>
            <person name="Slesarev A.I."/>
            <person name="Golyshin P.N."/>
            <person name="Korzhenkov A."/>
            <person name="Golyshina O.N."/>
            <person name="Toshchakov S.V."/>
        </authorList>
    </citation>
    <scope>NUCLEOTIDE SEQUENCE [LARGE SCALE GENOMIC DNA]</scope>
    <source>
        <strain evidence="1 2">ME102</strain>
    </source>
</reference>
<dbReference type="RefSeq" id="WP_087461379.1">
    <property type="nucleotide sequence ID" value="NZ_CP021425.1"/>
</dbReference>
<proteinExistence type="predicted"/>
<gene>
    <name evidence="1" type="ORF">OLMES_2326</name>
</gene>
<keyword evidence="2" id="KW-1185">Reference proteome</keyword>
<dbReference type="EMBL" id="CP021425">
    <property type="protein sequence ID" value="ARU56389.1"/>
    <property type="molecule type" value="Genomic_DNA"/>
</dbReference>
<protein>
    <submittedName>
        <fullName evidence="1">Uncharacterized protein</fullName>
    </submittedName>
</protein>
<name>A0A1Y0I867_9GAMM</name>
<organism evidence="1 2">
    <name type="scientific">Oleiphilus messinensis</name>
    <dbReference type="NCBI Taxonomy" id="141451"/>
    <lineage>
        <taxon>Bacteria</taxon>
        <taxon>Pseudomonadati</taxon>
        <taxon>Pseudomonadota</taxon>
        <taxon>Gammaproteobacteria</taxon>
        <taxon>Oceanospirillales</taxon>
        <taxon>Oleiphilaceae</taxon>
        <taxon>Oleiphilus</taxon>
    </lineage>
</organism>
<dbReference type="AlphaFoldDB" id="A0A1Y0I867"/>
<evidence type="ECO:0000313" key="2">
    <source>
        <dbReference type="Proteomes" id="UP000196027"/>
    </source>
</evidence>